<keyword evidence="4" id="KW-0411">Iron-sulfur</keyword>
<proteinExistence type="predicted"/>
<keyword evidence="5" id="KW-1015">Disulfide bond</keyword>
<keyword evidence="3" id="KW-0408">Iron</keyword>
<evidence type="ECO:0000313" key="8">
    <source>
        <dbReference type="Proteomes" id="UP000730482"/>
    </source>
</evidence>
<dbReference type="PROSITE" id="PS51296">
    <property type="entry name" value="RIESKE"/>
    <property type="match status" value="1"/>
</dbReference>
<evidence type="ECO:0000256" key="5">
    <source>
        <dbReference type="ARBA" id="ARBA00023157"/>
    </source>
</evidence>
<protein>
    <submittedName>
        <fullName evidence="7">FAD-dependent oxidoreductase</fullName>
    </submittedName>
</protein>
<dbReference type="Proteomes" id="UP000730482">
    <property type="component" value="Unassembled WGS sequence"/>
</dbReference>
<keyword evidence="1" id="KW-0001">2Fe-2S</keyword>
<dbReference type="SUPFAM" id="SSF50022">
    <property type="entry name" value="ISP domain"/>
    <property type="match status" value="1"/>
</dbReference>
<dbReference type="Gene3D" id="3.50.50.60">
    <property type="entry name" value="FAD/NAD(P)-binding domain"/>
    <property type="match status" value="1"/>
</dbReference>
<dbReference type="RefSeq" id="WP_212019301.1">
    <property type="nucleotide sequence ID" value="NZ_JAAFYZ010000230.1"/>
</dbReference>
<evidence type="ECO:0000313" key="7">
    <source>
        <dbReference type="EMBL" id="MBS2553090.1"/>
    </source>
</evidence>
<organism evidence="7 8">
    <name type="scientific">Catenulispora pinistramenti</name>
    <dbReference type="NCBI Taxonomy" id="2705254"/>
    <lineage>
        <taxon>Bacteria</taxon>
        <taxon>Bacillati</taxon>
        <taxon>Actinomycetota</taxon>
        <taxon>Actinomycetes</taxon>
        <taxon>Catenulisporales</taxon>
        <taxon>Catenulisporaceae</taxon>
        <taxon>Catenulispora</taxon>
    </lineage>
</organism>
<keyword evidence="2" id="KW-0479">Metal-binding</keyword>
<dbReference type="SUPFAM" id="SSF51905">
    <property type="entry name" value="FAD/NAD(P)-binding domain"/>
    <property type="match status" value="1"/>
</dbReference>
<comment type="caution">
    <text evidence="7">The sequence shown here is derived from an EMBL/GenBank/DDBJ whole genome shotgun (WGS) entry which is preliminary data.</text>
</comment>
<evidence type="ECO:0000256" key="3">
    <source>
        <dbReference type="ARBA" id="ARBA00023004"/>
    </source>
</evidence>
<dbReference type="Gene3D" id="3.30.9.10">
    <property type="entry name" value="D-Amino Acid Oxidase, subunit A, domain 2"/>
    <property type="match status" value="1"/>
</dbReference>
<evidence type="ECO:0000256" key="4">
    <source>
        <dbReference type="ARBA" id="ARBA00023014"/>
    </source>
</evidence>
<feature type="domain" description="Rieske" evidence="6">
    <location>
        <begin position="414"/>
        <end position="498"/>
    </location>
</feature>
<accession>A0ABS5L4C9</accession>
<dbReference type="Pfam" id="PF00355">
    <property type="entry name" value="Rieske"/>
    <property type="match status" value="1"/>
</dbReference>
<evidence type="ECO:0000256" key="1">
    <source>
        <dbReference type="ARBA" id="ARBA00022714"/>
    </source>
</evidence>
<dbReference type="EMBL" id="JAAFYZ010000230">
    <property type="protein sequence ID" value="MBS2553090.1"/>
    <property type="molecule type" value="Genomic_DNA"/>
</dbReference>
<dbReference type="InterPro" id="IPR005805">
    <property type="entry name" value="Rieske_Fe-S_prot_C"/>
</dbReference>
<dbReference type="InterPro" id="IPR036188">
    <property type="entry name" value="FAD/NAD-bd_sf"/>
</dbReference>
<dbReference type="PANTHER" id="PTHR13847">
    <property type="entry name" value="SARCOSINE DEHYDROGENASE-RELATED"/>
    <property type="match status" value="1"/>
</dbReference>
<dbReference type="PRINTS" id="PR00162">
    <property type="entry name" value="RIESKE"/>
</dbReference>
<reference evidence="7 8" key="1">
    <citation type="submission" date="2020-02" db="EMBL/GenBank/DDBJ databases">
        <title>Acidophilic actinobacteria isolated from forest soil.</title>
        <authorList>
            <person name="Golinska P."/>
        </authorList>
    </citation>
    <scope>NUCLEOTIDE SEQUENCE [LARGE SCALE GENOMIC DNA]</scope>
    <source>
        <strain evidence="7 8">NL8</strain>
    </source>
</reference>
<name>A0ABS5L4C9_9ACTN</name>
<dbReference type="PANTHER" id="PTHR13847:SF274">
    <property type="entry name" value="RIESKE 2FE-2S IRON-SULFUR PROTEIN YHFW-RELATED"/>
    <property type="match status" value="1"/>
</dbReference>
<sequence length="507" mass="53968">MTDEAYWTFNNGVTGYPRLDGRGRADVAVIGGGAAGLWTAWELARTGRRVAVLEAGRIAEAAKGGAAGQASVIQALAYSRIAHAAGPEAARCYAQAQKHAVERIAEVADRLGADCELERRPSYVYAADEQSLPQLHEEWAAALQADIPAVYGAATGLSFTVAGALHVVDQLQFHPRKLLTALAEDLVRRGSAVYEHSPVVTVDEGEPCVVMTETGASVAAEQVVVATGFPIVADSVLRRSLRPRRELLLAGPVPAERAPEGMYVAVGEPAATIRSAPLDDRQRMVVVAGERYEAGSGSVQERFRRLSAWAAGKVGLERVEFRWSAQDYETDDRLPVIGPASGEQGRLWIATGFGGWDATNAALAGRLITAGIRGARPPEWAAPFAPERLEKNGHDQDDWNGPARSVVRHRVERDERDALDAIRPGDGAVVDVGGEHCAAHRDASGLLHLVSALCPHQGCTVEFNDAEKTWECPCHGSRFATDGALLQGPAAAPLAPARAYLALTAAE</sequence>
<evidence type="ECO:0000259" key="6">
    <source>
        <dbReference type="PROSITE" id="PS51296"/>
    </source>
</evidence>
<keyword evidence="8" id="KW-1185">Reference proteome</keyword>
<dbReference type="Pfam" id="PF01266">
    <property type="entry name" value="DAO"/>
    <property type="match status" value="1"/>
</dbReference>
<dbReference type="InterPro" id="IPR017941">
    <property type="entry name" value="Rieske_2Fe-2S"/>
</dbReference>
<dbReference type="InterPro" id="IPR006076">
    <property type="entry name" value="FAD-dep_OxRdtase"/>
</dbReference>
<dbReference type="InterPro" id="IPR036922">
    <property type="entry name" value="Rieske_2Fe-2S_sf"/>
</dbReference>
<gene>
    <name evidence="7" type="ORF">KGQ19_40180</name>
</gene>
<dbReference type="Gene3D" id="2.102.10.10">
    <property type="entry name" value="Rieske [2Fe-2S] iron-sulphur domain"/>
    <property type="match status" value="1"/>
</dbReference>
<evidence type="ECO:0000256" key="2">
    <source>
        <dbReference type="ARBA" id="ARBA00022723"/>
    </source>
</evidence>